<accession>A0A9N7TQB7</accession>
<reference evidence="1" key="1">
    <citation type="submission" date="2020-03" db="EMBL/GenBank/DDBJ databases">
        <authorList>
            <person name="Weist P."/>
        </authorList>
    </citation>
    <scope>NUCLEOTIDE SEQUENCE</scope>
</reference>
<protein>
    <submittedName>
        <fullName evidence="1">Uncharacterized protein</fullName>
    </submittedName>
</protein>
<evidence type="ECO:0000313" key="1">
    <source>
        <dbReference type="EMBL" id="CAB1417201.1"/>
    </source>
</evidence>
<gene>
    <name evidence="1" type="ORF">PLEPLA_LOCUS5003</name>
</gene>
<sequence length="125" mass="14378">MSQAKDETHLHTLPIGFPAFTPTLFPPPLLLLLTSLEWVQMCEPQTLPLWSPYWTHRAQHRLADSLKSSWPKEHTQSHHFAGDCVKELERLGKQLSRCFYGDTKNIKLPRSPLQGHHLALISEMC</sequence>
<comment type="caution">
    <text evidence="1">The sequence shown here is derived from an EMBL/GenBank/DDBJ whole genome shotgun (WGS) entry which is preliminary data.</text>
</comment>
<name>A0A9N7TQB7_PLEPL</name>
<dbReference type="Proteomes" id="UP001153269">
    <property type="component" value="Unassembled WGS sequence"/>
</dbReference>
<evidence type="ECO:0000313" key="2">
    <source>
        <dbReference type="Proteomes" id="UP001153269"/>
    </source>
</evidence>
<dbReference type="EMBL" id="CADEAL010000252">
    <property type="protein sequence ID" value="CAB1417201.1"/>
    <property type="molecule type" value="Genomic_DNA"/>
</dbReference>
<proteinExistence type="predicted"/>
<dbReference type="AlphaFoldDB" id="A0A9N7TQB7"/>
<keyword evidence="2" id="KW-1185">Reference proteome</keyword>
<organism evidence="1 2">
    <name type="scientific">Pleuronectes platessa</name>
    <name type="common">European plaice</name>
    <dbReference type="NCBI Taxonomy" id="8262"/>
    <lineage>
        <taxon>Eukaryota</taxon>
        <taxon>Metazoa</taxon>
        <taxon>Chordata</taxon>
        <taxon>Craniata</taxon>
        <taxon>Vertebrata</taxon>
        <taxon>Euteleostomi</taxon>
        <taxon>Actinopterygii</taxon>
        <taxon>Neopterygii</taxon>
        <taxon>Teleostei</taxon>
        <taxon>Neoteleostei</taxon>
        <taxon>Acanthomorphata</taxon>
        <taxon>Carangaria</taxon>
        <taxon>Pleuronectiformes</taxon>
        <taxon>Pleuronectoidei</taxon>
        <taxon>Pleuronectidae</taxon>
        <taxon>Pleuronectes</taxon>
    </lineage>
</organism>